<protein>
    <submittedName>
        <fullName evidence="2">YdeI/OmpD-associated family protein</fullName>
    </submittedName>
</protein>
<comment type="caution">
    <text evidence="2">The sequence shown here is derived from an EMBL/GenBank/DDBJ whole genome shotgun (WGS) entry which is preliminary data.</text>
</comment>
<evidence type="ECO:0000313" key="3">
    <source>
        <dbReference type="Proteomes" id="UP001207654"/>
    </source>
</evidence>
<gene>
    <name evidence="2" type="ORF">OV287_47670</name>
</gene>
<organism evidence="2 3">
    <name type="scientific">Archangium lansingense</name>
    <dbReference type="NCBI Taxonomy" id="2995310"/>
    <lineage>
        <taxon>Bacteria</taxon>
        <taxon>Pseudomonadati</taxon>
        <taxon>Myxococcota</taxon>
        <taxon>Myxococcia</taxon>
        <taxon>Myxococcales</taxon>
        <taxon>Cystobacterineae</taxon>
        <taxon>Archangiaceae</taxon>
        <taxon>Archangium</taxon>
    </lineage>
</organism>
<dbReference type="EMBL" id="JAPNKA010000001">
    <property type="protein sequence ID" value="MCY1082149.1"/>
    <property type="molecule type" value="Genomic_DNA"/>
</dbReference>
<keyword evidence="3" id="KW-1185">Reference proteome</keyword>
<dbReference type="RefSeq" id="WP_267540725.1">
    <property type="nucleotide sequence ID" value="NZ_JAPNKA010000001.1"/>
</dbReference>
<proteinExistence type="predicted"/>
<feature type="region of interest" description="Disordered" evidence="1">
    <location>
        <begin position="1"/>
        <end position="42"/>
    </location>
</feature>
<reference evidence="2 3" key="1">
    <citation type="submission" date="2022-11" db="EMBL/GenBank/DDBJ databases">
        <title>Minimal conservation of predation-associated metabolite biosynthetic gene clusters underscores biosynthetic potential of Myxococcota including descriptions for ten novel species: Archangium lansinium sp. nov., Myxococcus landrumus sp. nov., Nannocystis bai.</title>
        <authorList>
            <person name="Ahearne A."/>
            <person name="Stevens C."/>
            <person name="Phillips K."/>
        </authorList>
    </citation>
    <scope>NUCLEOTIDE SEQUENCE [LARGE SCALE GENOMIC DNA]</scope>
    <source>
        <strain evidence="2 3">MIWBW</strain>
    </source>
</reference>
<name>A0ABT4AMR9_9BACT</name>
<dbReference type="Proteomes" id="UP001207654">
    <property type="component" value="Unassembled WGS sequence"/>
</dbReference>
<accession>A0ABT4AMR9</accession>
<dbReference type="Pfam" id="PF13376">
    <property type="entry name" value="OmdA"/>
    <property type="match status" value="1"/>
</dbReference>
<evidence type="ECO:0000256" key="1">
    <source>
        <dbReference type="SAM" id="MobiDB-lite"/>
    </source>
</evidence>
<sequence length="226" mass="24737">MSPTKKKATTQKAKTPAKKAATAKKTATAKTPKKEPAGEIPTIAFSKPSDWADWLASNHASSRGLWLKLAKKASGVASVTYPEALEVALAWGWIDGQKASHDDSAWLQKFTPRGPKSIWSKINREKALALIEAGKMKPPGLEQVERAKQDGRWEAAYDSPSRAAVPEDLSAALAANPRAAAFFATLNSANRYAVLFRIHTAKKAETRTKRITQFVEMLARHEKLHP</sequence>
<evidence type="ECO:0000313" key="2">
    <source>
        <dbReference type="EMBL" id="MCY1082149.1"/>
    </source>
</evidence>
<feature type="compositionally biased region" description="Low complexity" evidence="1">
    <location>
        <begin position="10"/>
        <end position="30"/>
    </location>
</feature>